<keyword evidence="3" id="KW-1185">Reference proteome</keyword>
<dbReference type="Proteomes" id="UP001153365">
    <property type="component" value="Unassembled WGS sequence"/>
</dbReference>
<dbReference type="AlphaFoldDB" id="A0AAV0B3N5"/>
<dbReference type="EMBL" id="CALTRL010002706">
    <property type="protein sequence ID" value="CAH7676488.1"/>
    <property type="molecule type" value="Genomic_DNA"/>
</dbReference>
<accession>A0AAV0B3N5</accession>
<name>A0AAV0B3N5_PHAPC</name>
<gene>
    <name evidence="2" type="ORF">PPACK8108_LOCUS11622</name>
</gene>
<protein>
    <submittedName>
        <fullName evidence="2">Uncharacterized protein</fullName>
    </submittedName>
</protein>
<evidence type="ECO:0000313" key="2">
    <source>
        <dbReference type="EMBL" id="CAH7676488.1"/>
    </source>
</evidence>
<evidence type="ECO:0000256" key="1">
    <source>
        <dbReference type="SAM" id="MobiDB-lite"/>
    </source>
</evidence>
<reference evidence="2" key="1">
    <citation type="submission" date="2022-06" db="EMBL/GenBank/DDBJ databases">
        <authorList>
            <consortium name="SYNGENTA / RWTH Aachen University"/>
        </authorList>
    </citation>
    <scope>NUCLEOTIDE SEQUENCE</scope>
</reference>
<feature type="compositionally biased region" description="Acidic residues" evidence="1">
    <location>
        <begin position="118"/>
        <end position="127"/>
    </location>
</feature>
<evidence type="ECO:0000313" key="3">
    <source>
        <dbReference type="Proteomes" id="UP001153365"/>
    </source>
</evidence>
<feature type="compositionally biased region" description="Polar residues" evidence="1">
    <location>
        <begin position="130"/>
        <end position="145"/>
    </location>
</feature>
<proteinExistence type="predicted"/>
<comment type="caution">
    <text evidence="2">The sequence shown here is derived from an EMBL/GenBank/DDBJ whole genome shotgun (WGS) entry which is preliminary data.</text>
</comment>
<organism evidence="2 3">
    <name type="scientific">Phakopsora pachyrhizi</name>
    <name type="common">Asian soybean rust disease fungus</name>
    <dbReference type="NCBI Taxonomy" id="170000"/>
    <lineage>
        <taxon>Eukaryota</taxon>
        <taxon>Fungi</taxon>
        <taxon>Dikarya</taxon>
        <taxon>Basidiomycota</taxon>
        <taxon>Pucciniomycotina</taxon>
        <taxon>Pucciniomycetes</taxon>
        <taxon>Pucciniales</taxon>
        <taxon>Phakopsoraceae</taxon>
        <taxon>Phakopsora</taxon>
    </lineage>
</organism>
<sequence>MKTAVKKRCPKSLILDYGSRRRGDILGMALKCQSIWRRYPGDSFEWLDILGMALKDWSLWEDMRLNREIERRNKALSQSSNGHKAGLKKHFLMETDDTDGDAQTSNEITYFSNHSDSESESESEADIDSNILSELSSDNQDSISEISEDMELQQMQFLKQI</sequence>
<feature type="region of interest" description="Disordered" evidence="1">
    <location>
        <begin position="112"/>
        <end position="147"/>
    </location>
</feature>